<dbReference type="GO" id="GO:0005886">
    <property type="term" value="C:plasma membrane"/>
    <property type="evidence" value="ECO:0007669"/>
    <property type="project" value="TreeGrafter"/>
</dbReference>
<dbReference type="Proteomes" id="UP000609121">
    <property type="component" value="Unassembled WGS sequence"/>
</dbReference>
<dbReference type="PANTHER" id="PTHR35813:SF1">
    <property type="entry name" value="INNER MEMBRANE PROTEIN YBAN"/>
    <property type="match status" value="1"/>
</dbReference>
<name>A0A8J7CZQ8_9RHOB</name>
<dbReference type="PANTHER" id="PTHR35813">
    <property type="entry name" value="INNER MEMBRANE PROTEIN YBAN"/>
    <property type="match status" value="1"/>
</dbReference>
<dbReference type="RefSeq" id="WP_193181736.1">
    <property type="nucleotide sequence ID" value="NZ_JACVXA010000020.1"/>
</dbReference>
<keyword evidence="3" id="KW-1185">Reference proteome</keyword>
<evidence type="ECO:0000256" key="1">
    <source>
        <dbReference type="SAM" id="Phobius"/>
    </source>
</evidence>
<comment type="caution">
    <text evidence="2">The sequence shown here is derived from an EMBL/GenBank/DDBJ whole genome shotgun (WGS) entry which is preliminary data.</text>
</comment>
<dbReference type="EMBL" id="JACVXA010000020">
    <property type="protein sequence ID" value="MBE3638278.1"/>
    <property type="molecule type" value="Genomic_DNA"/>
</dbReference>
<reference evidence="2" key="1">
    <citation type="submission" date="2020-09" db="EMBL/GenBank/DDBJ databases">
        <title>A novel bacterium of genus Mangrovicoccus, isolated from South China Sea.</title>
        <authorList>
            <person name="Huang H."/>
            <person name="Mo K."/>
            <person name="Hu Y."/>
        </authorList>
    </citation>
    <scope>NUCLEOTIDE SEQUENCE</scope>
    <source>
        <strain evidence="2">HB182678</strain>
    </source>
</reference>
<dbReference type="AlphaFoldDB" id="A0A8J7CZQ8"/>
<dbReference type="PIRSF" id="PIRSF016789">
    <property type="entry name" value="DUF454"/>
    <property type="match status" value="1"/>
</dbReference>
<dbReference type="InterPro" id="IPR007401">
    <property type="entry name" value="DUF454"/>
</dbReference>
<proteinExistence type="predicted"/>
<evidence type="ECO:0000313" key="3">
    <source>
        <dbReference type="Proteomes" id="UP000609121"/>
    </source>
</evidence>
<protein>
    <submittedName>
        <fullName evidence="2">YbaN family protein</fullName>
    </submittedName>
</protein>
<keyword evidence="1" id="KW-1133">Transmembrane helix</keyword>
<organism evidence="2 3">
    <name type="scientific">Mangrovicoccus algicola</name>
    <dbReference type="NCBI Taxonomy" id="2771008"/>
    <lineage>
        <taxon>Bacteria</taxon>
        <taxon>Pseudomonadati</taxon>
        <taxon>Pseudomonadota</taxon>
        <taxon>Alphaproteobacteria</taxon>
        <taxon>Rhodobacterales</taxon>
        <taxon>Paracoccaceae</taxon>
        <taxon>Mangrovicoccus</taxon>
    </lineage>
</organism>
<keyword evidence="1" id="KW-0472">Membrane</keyword>
<keyword evidence="1" id="KW-0812">Transmembrane</keyword>
<feature type="transmembrane region" description="Helical" evidence="1">
    <location>
        <begin position="80"/>
        <end position="112"/>
    </location>
</feature>
<accession>A0A8J7CZQ8</accession>
<dbReference type="Pfam" id="PF04304">
    <property type="entry name" value="DUF454"/>
    <property type="match status" value="1"/>
</dbReference>
<sequence>MRAIWFCLGLIALLLGLAGIPLPLLPTVPFLLLATFCFARSSPRLHQWLVTHPVYGPSIRDWQENGAISRRAKRLATMTIIGSLVISIGLNVPATALGLQAGTLCLVLIFIWTRPSV</sequence>
<evidence type="ECO:0000313" key="2">
    <source>
        <dbReference type="EMBL" id="MBE3638278.1"/>
    </source>
</evidence>
<gene>
    <name evidence="2" type="ORF">ICN82_08715</name>
</gene>